<keyword evidence="5 10" id="KW-1003">Cell membrane</keyword>
<evidence type="ECO:0000256" key="11">
    <source>
        <dbReference type="SAM" id="MobiDB-lite"/>
    </source>
</evidence>
<dbReference type="CDD" id="cd06261">
    <property type="entry name" value="TM_PBP2"/>
    <property type="match status" value="1"/>
</dbReference>
<evidence type="ECO:0000256" key="6">
    <source>
        <dbReference type="ARBA" id="ARBA00022592"/>
    </source>
</evidence>
<evidence type="ECO:0000256" key="3">
    <source>
        <dbReference type="ARBA" id="ARBA00007069"/>
    </source>
</evidence>
<evidence type="ECO:0000256" key="4">
    <source>
        <dbReference type="ARBA" id="ARBA00022448"/>
    </source>
</evidence>
<evidence type="ECO:0000256" key="10">
    <source>
        <dbReference type="RuleBase" id="RU363043"/>
    </source>
</evidence>
<dbReference type="Gene3D" id="1.10.3720.10">
    <property type="entry name" value="MetI-like"/>
    <property type="match status" value="1"/>
</dbReference>
<accession>A0A917ALC6</accession>
<dbReference type="InterPro" id="IPR000515">
    <property type="entry name" value="MetI-like"/>
</dbReference>
<comment type="similarity">
    <text evidence="3 10">Belongs to the binding-protein-dependent transport system permease family. CysTW subfamily.</text>
</comment>
<dbReference type="InterPro" id="IPR051408">
    <property type="entry name" value="Phosphate_transprt_permease"/>
</dbReference>
<comment type="function">
    <text evidence="1">Part of the binding-protein-dependent transport system for phosphate; probably responsible for the translocation of the substrate across the membrane.</text>
</comment>
<keyword evidence="4" id="KW-0813">Transport</keyword>
<reference evidence="13" key="2">
    <citation type="submission" date="2020-09" db="EMBL/GenBank/DDBJ databases">
        <authorList>
            <person name="Sun Q."/>
            <person name="Zhou Y."/>
        </authorList>
    </citation>
    <scope>NUCLEOTIDE SEQUENCE</scope>
    <source>
        <strain evidence="13">CGMCC 1.15388</strain>
    </source>
</reference>
<sequence>MSPTEPKTPTPASVEGPAGPAGQRSPKRGPGRGSSLTQNTMPWWIGPVVLAAAAVLGAALSSLITFSLALWFIFTAVLYVLISYVITRLRVNRRKATDGFWRNLVYLAFIIALLPLVSVIWSVTSVGLPGLLEPGFFASDMQGIDGSIDQQSQEEGTPVLGGIRHALIGSLLITIAATLISVPIGLMTSIYLVEYSRGGTLARAITFFVDVMTGIPSIVAGLFGGAAMAWFLSVGSSMGLPLPSRSTMGITAAIALSVLMIPVVVRTTEEMLRVVPNELREASYALGVRKWRTILKVVIPTAISGIAAGVTLAIARVIGETAPILVTAGFVVSTNWNLVQGWMTALPVYIFRQFQNPTSPNFSDPSHQRAWAAALVLILIVMLLNLTARIIAKVFAPKKTGR</sequence>
<feature type="transmembrane region" description="Helical" evidence="10">
    <location>
        <begin position="244"/>
        <end position="265"/>
    </location>
</feature>
<evidence type="ECO:0000256" key="2">
    <source>
        <dbReference type="ARBA" id="ARBA00004651"/>
    </source>
</evidence>
<keyword evidence="7 10" id="KW-0812">Transmembrane</keyword>
<proteinExistence type="inferred from homology"/>
<feature type="transmembrane region" description="Helical" evidence="10">
    <location>
        <begin position="205"/>
        <end position="232"/>
    </location>
</feature>
<dbReference type="PANTHER" id="PTHR42922:SF1">
    <property type="entry name" value="PHOSPHATE TRANSPORT SYSTEM PERMEASE PROTEIN PSTA"/>
    <property type="match status" value="1"/>
</dbReference>
<feature type="domain" description="ABC transmembrane type-1" evidence="12">
    <location>
        <begin position="167"/>
        <end position="388"/>
    </location>
</feature>
<evidence type="ECO:0000313" key="14">
    <source>
        <dbReference type="Proteomes" id="UP000633136"/>
    </source>
</evidence>
<evidence type="ECO:0000313" key="13">
    <source>
        <dbReference type="EMBL" id="GGE59526.1"/>
    </source>
</evidence>
<dbReference type="PROSITE" id="PS50928">
    <property type="entry name" value="ABC_TM1"/>
    <property type="match status" value="1"/>
</dbReference>
<protein>
    <recommendedName>
        <fullName evidence="10">Phosphate transport system permease protein PstA</fullName>
    </recommendedName>
</protein>
<dbReference type="SUPFAM" id="SSF161098">
    <property type="entry name" value="MetI-like"/>
    <property type="match status" value="1"/>
</dbReference>
<dbReference type="GO" id="GO:0005886">
    <property type="term" value="C:plasma membrane"/>
    <property type="evidence" value="ECO:0007669"/>
    <property type="project" value="UniProtKB-SubCell"/>
</dbReference>
<evidence type="ECO:0000259" key="12">
    <source>
        <dbReference type="PROSITE" id="PS50928"/>
    </source>
</evidence>
<evidence type="ECO:0000256" key="8">
    <source>
        <dbReference type="ARBA" id="ARBA00022989"/>
    </source>
</evidence>
<feature type="transmembrane region" description="Helical" evidence="10">
    <location>
        <begin position="42"/>
        <end position="64"/>
    </location>
</feature>
<dbReference type="RefSeq" id="WP_188682189.1">
    <property type="nucleotide sequence ID" value="NZ_BMIS01000001.1"/>
</dbReference>
<reference evidence="13" key="1">
    <citation type="journal article" date="2014" name="Int. J. Syst. Evol. Microbiol.">
        <title>Complete genome sequence of Corynebacterium casei LMG S-19264T (=DSM 44701T), isolated from a smear-ripened cheese.</title>
        <authorList>
            <consortium name="US DOE Joint Genome Institute (JGI-PGF)"/>
            <person name="Walter F."/>
            <person name="Albersmeier A."/>
            <person name="Kalinowski J."/>
            <person name="Ruckert C."/>
        </authorList>
    </citation>
    <scope>NUCLEOTIDE SEQUENCE</scope>
    <source>
        <strain evidence="13">CGMCC 1.15388</strain>
    </source>
</reference>
<evidence type="ECO:0000256" key="9">
    <source>
        <dbReference type="ARBA" id="ARBA00023136"/>
    </source>
</evidence>
<evidence type="ECO:0000256" key="1">
    <source>
        <dbReference type="ARBA" id="ARBA00003510"/>
    </source>
</evidence>
<comment type="subcellular location">
    <subcellularLocation>
        <location evidence="2 10">Cell membrane</location>
        <topology evidence="2 10">Multi-pass membrane protein</topology>
    </subcellularLocation>
</comment>
<dbReference type="AlphaFoldDB" id="A0A917ALC6"/>
<gene>
    <name evidence="13" type="ORF">GCM10011401_02870</name>
</gene>
<name>A0A917ALC6_9MICC</name>
<dbReference type="NCBIfam" id="TIGR00974">
    <property type="entry name" value="3a0107s02c"/>
    <property type="match status" value="1"/>
</dbReference>
<evidence type="ECO:0000256" key="5">
    <source>
        <dbReference type="ARBA" id="ARBA00022475"/>
    </source>
</evidence>
<keyword evidence="9 10" id="KW-0472">Membrane</keyword>
<feature type="transmembrane region" description="Helical" evidence="10">
    <location>
        <begin position="70"/>
        <end position="91"/>
    </location>
</feature>
<feature type="compositionally biased region" description="Polar residues" evidence="11">
    <location>
        <begin position="1"/>
        <end position="11"/>
    </location>
</feature>
<feature type="transmembrane region" description="Helical" evidence="10">
    <location>
        <begin position="167"/>
        <end position="193"/>
    </location>
</feature>
<feature type="transmembrane region" description="Helical" evidence="10">
    <location>
        <begin position="370"/>
        <end position="392"/>
    </location>
</feature>
<evidence type="ECO:0000256" key="7">
    <source>
        <dbReference type="ARBA" id="ARBA00022692"/>
    </source>
</evidence>
<keyword evidence="6" id="KW-0592">Phosphate transport</keyword>
<comment type="caution">
    <text evidence="13">The sequence shown here is derived from an EMBL/GenBank/DDBJ whole genome shotgun (WGS) entry which is preliminary data.</text>
</comment>
<dbReference type="Pfam" id="PF00528">
    <property type="entry name" value="BPD_transp_1"/>
    <property type="match status" value="1"/>
</dbReference>
<feature type="transmembrane region" description="Helical" evidence="10">
    <location>
        <begin position="103"/>
        <end position="123"/>
    </location>
</feature>
<organism evidence="13 14">
    <name type="scientific">Nesterenkonia cremea</name>
    <dbReference type="NCBI Taxonomy" id="1882340"/>
    <lineage>
        <taxon>Bacteria</taxon>
        <taxon>Bacillati</taxon>
        <taxon>Actinomycetota</taxon>
        <taxon>Actinomycetes</taxon>
        <taxon>Micrococcales</taxon>
        <taxon>Micrococcaceae</taxon>
        <taxon>Nesterenkonia</taxon>
    </lineage>
</organism>
<dbReference type="InterPro" id="IPR005672">
    <property type="entry name" value="Phosphate_PstA"/>
</dbReference>
<dbReference type="PANTHER" id="PTHR42922">
    <property type="entry name" value="PHOSPHATE TRANSPORT SYSTEM PERMEASE PROTEIN PSTA"/>
    <property type="match status" value="1"/>
</dbReference>
<dbReference type="GO" id="GO:0035435">
    <property type="term" value="P:phosphate ion transmembrane transport"/>
    <property type="evidence" value="ECO:0007669"/>
    <property type="project" value="InterPro"/>
</dbReference>
<dbReference type="Proteomes" id="UP000633136">
    <property type="component" value="Unassembled WGS sequence"/>
</dbReference>
<keyword evidence="8 10" id="KW-1133">Transmembrane helix</keyword>
<keyword evidence="14" id="KW-1185">Reference proteome</keyword>
<dbReference type="EMBL" id="BMIS01000001">
    <property type="protein sequence ID" value="GGE59526.1"/>
    <property type="molecule type" value="Genomic_DNA"/>
</dbReference>
<feature type="region of interest" description="Disordered" evidence="11">
    <location>
        <begin position="1"/>
        <end position="35"/>
    </location>
</feature>
<dbReference type="InterPro" id="IPR035906">
    <property type="entry name" value="MetI-like_sf"/>
</dbReference>
<feature type="transmembrane region" description="Helical" evidence="10">
    <location>
        <begin position="297"/>
        <end position="318"/>
    </location>
</feature>
<dbReference type="GO" id="GO:0005315">
    <property type="term" value="F:phosphate transmembrane transporter activity"/>
    <property type="evidence" value="ECO:0007669"/>
    <property type="project" value="InterPro"/>
</dbReference>